<protein>
    <submittedName>
        <fullName evidence="1">Uncharacterized protein</fullName>
    </submittedName>
</protein>
<dbReference type="RefSeq" id="XP_008819574.1">
    <property type="nucleotide sequence ID" value="XM_008821352.1"/>
</dbReference>
<evidence type="ECO:0000313" key="1">
    <source>
        <dbReference type="EMBL" id="EUD63838.1"/>
    </source>
</evidence>
<gene>
    <name evidence="1" type="ORF">C922_05781</name>
</gene>
<evidence type="ECO:0000313" key="2">
    <source>
        <dbReference type="Proteomes" id="UP000030640"/>
    </source>
</evidence>
<reference evidence="1 2" key="1">
    <citation type="submission" date="2013-02" db="EMBL/GenBank/DDBJ databases">
        <title>The Genome Sequence of Plasmodium inui San Antonio 1.</title>
        <authorList>
            <consortium name="The Broad Institute Genome Sequencing Platform"/>
            <consortium name="The Broad Institute Genome Sequencing Center for Infectious Disease"/>
            <person name="Neafsey D."/>
            <person name="Cheeseman I."/>
            <person name="Volkman S."/>
            <person name="Adams J."/>
            <person name="Walker B."/>
            <person name="Young S.K."/>
            <person name="Zeng Q."/>
            <person name="Gargeya S."/>
            <person name="Fitzgerald M."/>
            <person name="Haas B."/>
            <person name="Abouelleil A."/>
            <person name="Alvarado L."/>
            <person name="Arachchi H.M."/>
            <person name="Berlin A.M."/>
            <person name="Chapman S.B."/>
            <person name="Dewar J."/>
            <person name="Goldberg J."/>
            <person name="Griggs A."/>
            <person name="Gujja S."/>
            <person name="Hansen M."/>
            <person name="Howarth C."/>
            <person name="Imamovic A."/>
            <person name="Larimer J."/>
            <person name="McCowan C."/>
            <person name="Murphy C."/>
            <person name="Neiman D."/>
            <person name="Pearson M."/>
            <person name="Priest M."/>
            <person name="Roberts A."/>
            <person name="Saif S."/>
            <person name="Shea T."/>
            <person name="Sisk P."/>
            <person name="Sykes S."/>
            <person name="Wortman J."/>
            <person name="Nusbaum C."/>
            <person name="Birren B."/>
        </authorList>
    </citation>
    <scope>NUCLEOTIDE SEQUENCE [LARGE SCALE GENOMIC DNA]</scope>
    <source>
        <strain evidence="1 2">San Antonio 1</strain>
    </source>
</reference>
<dbReference type="VEuPathDB" id="PlasmoDB:C922_05781"/>
<keyword evidence="2" id="KW-1185">Reference proteome</keyword>
<accession>W6ZX13</accession>
<name>W6ZX13_9APIC</name>
<dbReference type="EMBL" id="KI965637">
    <property type="protein sequence ID" value="EUD63838.1"/>
    <property type="molecule type" value="Genomic_DNA"/>
</dbReference>
<dbReference type="GeneID" id="20041055"/>
<proteinExistence type="predicted"/>
<dbReference type="AlphaFoldDB" id="W6ZX13"/>
<organism evidence="1 2">
    <name type="scientific">Plasmodium inui San Antonio 1</name>
    <dbReference type="NCBI Taxonomy" id="1237626"/>
    <lineage>
        <taxon>Eukaryota</taxon>
        <taxon>Sar</taxon>
        <taxon>Alveolata</taxon>
        <taxon>Apicomplexa</taxon>
        <taxon>Aconoidasida</taxon>
        <taxon>Haemosporida</taxon>
        <taxon>Plasmodiidae</taxon>
        <taxon>Plasmodium</taxon>
        <taxon>Plasmodium (Plasmodium)</taxon>
    </lineage>
</organism>
<sequence length="92" mass="10785">MFPQNSSKYRLFEDRINGKLLTVHSMVYGIIEILNRTLIETEIIMRNPLIPEILSLFHAPQASLTMFKWGHYNFRETYIEDLTNHSASSIKV</sequence>
<dbReference type="Proteomes" id="UP000030640">
    <property type="component" value="Unassembled WGS sequence"/>
</dbReference>